<evidence type="ECO:0000256" key="1">
    <source>
        <dbReference type="SAM" id="SignalP"/>
    </source>
</evidence>
<dbReference type="HOGENOM" id="CLU_130444_0_0_11"/>
<accession>A0A0A8BAC6</accession>
<gene>
    <name evidence="2" type="ORF">JI75_04615</name>
</gene>
<evidence type="ECO:0000313" key="3">
    <source>
        <dbReference type="Proteomes" id="UP000031121"/>
    </source>
</evidence>
<dbReference type="KEGG" id="cbac:JI75_04615"/>
<evidence type="ECO:0000313" key="2">
    <source>
        <dbReference type="EMBL" id="AJC12057.1"/>
    </source>
</evidence>
<dbReference type="InterPro" id="IPR036280">
    <property type="entry name" value="Multihaem_cyt_sf"/>
</dbReference>
<reference evidence="3" key="1">
    <citation type="submission" date="2014-08" db="EMBL/GenBank/DDBJ databases">
        <title>Coriobacteriaceae sp. complete genome.</title>
        <authorList>
            <person name="Looft T."/>
            <person name="Bayles D.O."/>
            <person name="Stanton T.B."/>
        </authorList>
    </citation>
    <scope>NUCLEOTIDE SEQUENCE [LARGE SCALE GENOMIC DNA]</scope>
    <source>
        <strain evidence="3">68-1-3</strain>
    </source>
</reference>
<dbReference type="RefSeq" id="WP_039689084.1">
    <property type="nucleotide sequence ID" value="NZ_CP009302.1"/>
</dbReference>
<keyword evidence="1" id="KW-0732">Signal</keyword>
<proteinExistence type="predicted"/>
<dbReference type="EMBL" id="CP009302">
    <property type="protein sequence ID" value="AJC12057.1"/>
    <property type="molecule type" value="Genomic_DNA"/>
</dbReference>
<dbReference type="STRING" id="1531429.JI75_04615"/>
<protein>
    <submittedName>
        <fullName evidence="2">Uncharacterized protein</fullName>
    </submittedName>
</protein>
<feature type="chain" id="PRO_5039536751" evidence="1">
    <location>
        <begin position="24"/>
        <end position="134"/>
    </location>
</feature>
<dbReference type="InterPro" id="IPR047668">
    <property type="entry name" value="DsrJ"/>
</dbReference>
<dbReference type="NCBIfam" id="NF038038">
    <property type="entry name" value="cytoc_DsrJ"/>
    <property type="match status" value="1"/>
</dbReference>
<name>A0A0A8BAC6_9ACTN</name>
<reference evidence="2 3" key="2">
    <citation type="journal article" date="2015" name="Genome Announc.">
        <title>Complete Genome Sequence of Coriobacteriaceae Strain 68-1-3, a Novel Mucus-Degrading Isolate from the Swine Intestinal Tract.</title>
        <authorList>
            <person name="Looft T."/>
            <person name="Bayles D.O."/>
            <person name="Alt D.P."/>
            <person name="Stanton T.B."/>
        </authorList>
    </citation>
    <scope>NUCLEOTIDE SEQUENCE [LARGE SCALE GENOMIC DNA]</scope>
    <source>
        <strain evidence="2 3">68-1-3</strain>
    </source>
</reference>
<sequence length="134" mass="14680">MGAKAKIALFVAVFCLIAAVPFAANATAPAKDPSVSLDTPTINALPEKRCVESAEYMRANHMVMLEQWRDDAVRDGDLTYVNSRGERFEKSLHETCLSCHSNPDEFCTACHSYSGVSLYCEDCHNMTDAGLQGK</sequence>
<dbReference type="AlphaFoldDB" id="A0A0A8BAC6"/>
<dbReference type="Proteomes" id="UP000031121">
    <property type="component" value="Chromosome"/>
</dbReference>
<dbReference type="OrthoDB" id="9790557at2"/>
<keyword evidence="3" id="KW-1185">Reference proteome</keyword>
<dbReference type="SUPFAM" id="SSF48695">
    <property type="entry name" value="Multiheme cytochromes"/>
    <property type="match status" value="1"/>
</dbReference>
<organism evidence="2 3">
    <name type="scientific">Berryella intestinalis</name>
    <dbReference type="NCBI Taxonomy" id="1531429"/>
    <lineage>
        <taxon>Bacteria</taxon>
        <taxon>Bacillati</taxon>
        <taxon>Actinomycetota</taxon>
        <taxon>Coriobacteriia</taxon>
        <taxon>Eggerthellales</taxon>
        <taxon>Eggerthellaceae</taxon>
        <taxon>Berryella</taxon>
    </lineage>
</organism>
<feature type="signal peptide" evidence="1">
    <location>
        <begin position="1"/>
        <end position="23"/>
    </location>
</feature>